<dbReference type="Gene3D" id="1.20.1250.20">
    <property type="entry name" value="MFS general substrate transporter like domains"/>
    <property type="match status" value="2"/>
</dbReference>
<feature type="compositionally biased region" description="Low complexity" evidence="1">
    <location>
        <begin position="362"/>
        <end position="382"/>
    </location>
</feature>
<dbReference type="InterPro" id="IPR036259">
    <property type="entry name" value="MFS_trans_sf"/>
</dbReference>
<organism evidence="3 4">
    <name type="scientific">Amblyomma americanum</name>
    <name type="common">Lone star tick</name>
    <dbReference type="NCBI Taxonomy" id="6943"/>
    <lineage>
        <taxon>Eukaryota</taxon>
        <taxon>Metazoa</taxon>
        <taxon>Ecdysozoa</taxon>
        <taxon>Arthropoda</taxon>
        <taxon>Chelicerata</taxon>
        <taxon>Arachnida</taxon>
        <taxon>Acari</taxon>
        <taxon>Parasitiformes</taxon>
        <taxon>Ixodida</taxon>
        <taxon>Ixodoidea</taxon>
        <taxon>Ixodidae</taxon>
        <taxon>Amblyomminae</taxon>
        <taxon>Amblyomma</taxon>
    </lineage>
</organism>
<dbReference type="Pfam" id="PF07690">
    <property type="entry name" value="MFS_1"/>
    <property type="match status" value="2"/>
</dbReference>
<dbReference type="GO" id="GO:0008028">
    <property type="term" value="F:monocarboxylic acid transmembrane transporter activity"/>
    <property type="evidence" value="ECO:0007669"/>
    <property type="project" value="TreeGrafter"/>
</dbReference>
<evidence type="ECO:0000313" key="3">
    <source>
        <dbReference type="EMBL" id="KAK8779125.1"/>
    </source>
</evidence>
<keyword evidence="2" id="KW-0812">Transmembrane</keyword>
<feature type="transmembrane region" description="Helical" evidence="2">
    <location>
        <begin position="200"/>
        <end position="219"/>
    </location>
</feature>
<evidence type="ECO:0000256" key="2">
    <source>
        <dbReference type="SAM" id="Phobius"/>
    </source>
</evidence>
<dbReference type="PANTHER" id="PTHR11360">
    <property type="entry name" value="MONOCARBOXYLATE TRANSPORTER"/>
    <property type="match status" value="1"/>
</dbReference>
<dbReference type="Proteomes" id="UP001321473">
    <property type="component" value="Unassembled WGS sequence"/>
</dbReference>
<evidence type="ECO:0008006" key="5">
    <source>
        <dbReference type="Google" id="ProtNLM"/>
    </source>
</evidence>
<feature type="region of interest" description="Disordered" evidence="1">
    <location>
        <begin position="25"/>
        <end position="64"/>
    </location>
</feature>
<feature type="transmembrane region" description="Helical" evidence="2">
    <location>
        <begin position="616"/>
        <end position="638"/>
    </location>
</feature>
<feature type="transmembrane region" description="Helical" evidence="2">
    <location>
        <begin position="162"/>
        <end position="179"/>
    </location>
</feature>
<feature type="region of interest" description="Disordered" evidence="1">
    <location>
        <begin position="254"/>
        <end position="290"/>
    </location>
</feature>
<keyword evidence="2" id="KW-1133">Transmembrane helix</keyword>
<comment type="caution">
    <text evidence="3">The sequence shown here is derived from an EMBL/GenBank/DDBJ whole genome shotgun (WGS) entry which is preliminary data.</text>
</comment>
<keyword evidence="4" id="KW-1185">Reference proteome</keyword>
<protein>
    <recommendedName>
        <fullName evidence="5">Monocarboxylate transporter</fullName>
    </recommendedName>
</protein>
<evidence type="ECO:0000313" key="4">
    <source>
        <dbReference type="Proteomes" id="UP001321473"/>
    </source>
</evidence>
<name>A0AAQ4EWY8_AMBAM</name>
<proteinExistence type="predicted"/>
<feature type="non-terminal residue" evidence="3">
    <location>
        <position position="1"/>
    </location>
</feature>
<feature type="transmembrane region" description="Helical" evidence="2">
    <location>
        <begin position="225"/>
        <end position="246"/>
    </location>
</feature>
<gene>
    <name evidence="3" type="ORF">V5799_019531</name>
</gene>
<evidence type="ECO:0000256" key="1">
    <source>
        <dbReference type="SAM" id="MobiDB-lite"/>
    </source>
</evidence>
<feature type="transmembrane region" description="Helical" evidence="2">
    <location>
        <begin position="136"/>
        <end position="156"/>
    </location>
</feature>
<feature type="region of interest" description="Disordered" evidence="1">
    <location>
        <begin position="346"/>
        <end position="382"/>
    </location>
</feature>
<feature type="transmembrane region" description="Helical" evidence="2">
    <location>
        <begin position="526"/>
        <end position="545"/>
    </location>
</feature>
<feature type="transmembrane region" description="Helical" evidence="2">
    <location>
        <begin position="492"/>
        <end position="514"/>
    </location>
</feature>
<feature type="transmembrane region" description="Helical" evidence="2">
    <location>
        <begin position="557"/>
        <end position="575"/>
    </location>
</feature>
<dbReference type="AlphaFoldDB" id="A0AAQ4EWY8"/>
<feature type="transmembrane region" description="Helical" evidence="2">
    <location>
        <begin position="650"/>
        <end position="672"/>
    </location>
</feature>
<dbReference type="InterPro" id="IPR050327">
    <property type="entry name" value="Proton-linked_MCT"/>
</dbReference>
<dbReference type="InterPro" id="IPR011701">
    <property type="entry name" value="MFS"/>
</dbReference>
<accession>A0AAQ4EWY8</accession>
<feature type="transmembrane region" description="Helical" evidence="2">
    <location>
        <begin position="108"/>
        <end position="129"/>
    </location>
</feature>
<dbReference type="SUPFAM" id="SSF103473">
    <property type="entry name" value="MFS general substrate transporter"/>
    <property type="match status" value="1"/>
</dbReference>
<reference evidence="3 4" key="1">
    <citation type="journal article" date="2023" name="Arcadia Sci">
        <title>De novo assembly of a long-read Amblyomma americanum tick genome.</title>
        <authorList>
            <person name="Chou S."/>
            <person name="Poskanzer K.E."/>
            <person name="Rollins M."/>
            <person name="Thuy-Boun P.S."/>
        </authorList>
    </citation>
    <scope>NUCLEOTIDE SEQUENCE [LARGE SCALE GENOMIC DNA]</scope>
    <source>
        <strain evidence="3">F_SG_1</strain>
        <tissue evidence="3">Salivary glands</tissue>
    </source>
</reference>
<dbReference type="PANTHER" id="PTHR11360:SF303">
    <property type="entry name" value="MAJOR FACILITATOR SUPERFAMILY (MFS) PROFILE DOMAIN-CONTAINING PROTEIN"/>
    <property type="match status" value="1"/>
</dbReference>
<dbReference type="EMBL" id="JARKHS020010139">
    <property type="protein sequence ID" value="KAK8779125.1"/>
    <property type="molecule type" value="Genomic_DNA"/>
</dbReference>
<sequence length="684" mass="73424">RVHDGDGLEGCGRRSVHWDAFRRCDRRPPRDGDADGQAPRMATFSTSGMPCPEEQPQRPRRPVGPDGPLSWVVAVACSWNLLWSSLVRRSTGVIYVALVRNFGTSREQTSWVLTVGTSLAWLVGPLVGIGTRHMPLMALSFLGCFVTAASAIACAFARDMTAVFLLLGICSGIGNGIGMPTNDVTIGKYFRRYRGSASGIYYVGGTVAAFAFPPIMNLLLQEYGFMGTFLITGGLMLNAIAACPFYRAPPWENKKKPKTARKDSSEAEVASGISGDLQRESAASLEQSEQVATVEETYKAAMQADNPSAGAYQRNGSIPVDKRSTPLVNGASILQNCEDCASYANGHSSDHHQVKDSAAPCTDGGSAGDQAASDAGTATDEFPLLPSSKLRSLLSLNFLKRKRQSESYDLPGGVLSYVQNSAANISGSINSSVPRLPRCAEHSSGPLAEIALHDALDAVTVDGETDRRRQTSLSRSISDHGSSPWAYLRSPVFYMVCVTCAFSVYNFLVLMILVDLAMEKGFSRQNGAIFLSVTAIGDACARVVAGALSDRSFCDRRVLMGSSALLTGAMCVALPHMHVEYYALAVVMCAIFGWCNGTVVVLIGPVLADHVGVESLGLSSGTCRFVMGVSYLVCPKITGYFKDKVGSYDGLLYLVSICCFCVGAMWTVDFVYRLIKRRGKKTVL</sequence>
<feature type="transmembrane region" description="Helical" evidence="2">
    <location>
        <begin position="581"/>
        <end position="604"/>
    </location>
</feature>
<keyword evidence="2" id="KW-0472">Membrane</keyword>